<proteinExistence type="predicted"/>
<dbReference type="InterPro" id="IPR001841">
    <property type="entry name" value="Znf_RING"/>
</dbReference>
<organism evidence="1 2">
    <name type="scientific">Durusdinium trenchii</name>
    <dbReference type="NCBI Taxonomy" id="1381693"/>
    <lineage>
        <taxon>Eukaryota</taxon>
        <taxon>Sar</taxon>
        <taxon>Alveolata</taxon>
        <taxon>Dinophyceae</taxon>
        <taxon>Suessiales</taxon>
        <taxon>Symbiodiniaceae</taxon>
        <taxon>Durusdinium</taxon>
    </lineage>
</organism>
<dbReference type="Gene3D" id="3.30.40.10">
    <property type="entry name" value="Zinc/RING finger domain, C3HC4 (zinc finger)"/>
    <property type="match status" value="1"/>
</dbReference>
<dbReference type="EMBL" id="CAXAMM010010113">
    <property type="protein sequence ID" value="CAK9022351.1"/>
    <property type="molecule type" value="Genomic_DNA"/>
</dbReference>
<dbReference type="PANTHER" id="PTHR22996:SF0">
    <property type="entry name" value="RE60872P-RELATED"/>
    <property type="match status" value="1"/>
</dbReference>
<evidence type="ECO:0000313" key="2">
    <source>
        <dbReference type="Proteomes" id="UP001642464"/>
    </source>
</evidence>
<evidence type="ECO:0000313" key="1">
    <source>
        <dbReference type="EMBL" id="CAK9022351.1"/>
    </source>
</evidence>
<dbReference type="PROSITE" id="PS50089">
    <property type="entry name" value="ZF_RING_2"/>
    <property type="match status" value="1"/>
</dbReference>
<dbReference type="InterPro" id="IPR018247">
    <property type="entry name" value="EF_Hand_1_Ca_BS"/>
</dbReference>
<dbReference type="SMART" id="SM00184">
    <property type="entry name" value="RING"/>
    <property type="match status" value="1"/>
</dbReference>
<protein>
    <submittedName>
        <fullName evidence="1">Probable E3 ubiquitin-protein ligase LUL3 (Probable RING-type E3 ubiquitin transferase LUL3) (Protein LOG2-LIKE UBIQUITIN LIGASE 3) (RING finger protein 398)</fullName>
    </submittedName>
</protein>
<dbReference type="InterPro" id="IPR013083">
    <property type="entry name" value="Znf_RING/FYVE/PHD"/>
</dbReference>
<sequence>MRHTTVTCWVLTLAAVLWPRASAVAAELDGTVSTKPERMRQDFHNLFVVLLLVLLCAWIVRVALQLFRAGEVSWRLTRSRSLQLEAMSIYAQDFMILIRQHFNQILRIRRTVPPKLVSRCEVFAHVHPESIRCLWVGEEESGGGPMGFGVEFDIDASVPCCVQLYWGLSATACNDLAHRGQLDFLTAPRGSRPATNGGGFSNSLRQLRGRWTGGRSYANPETTRSLLEMEELNLTACQAEPCAEPQSEDRIFSTRDFVAQSRDFFLPAGCGQRYVTPAGDLIHPDRMAEFDFLASWLRAGQAEPGATIPLAIVVLASGRVSGPVQGRAILETKGEISTVRFHMTGPTQGQSNFPFHTAEIFRQLCLGEQMLLEVQGIFGFEEAGDTDCMICYARPKNVLLLPCRHCSVCHSCLRSLRDEKCPLCEPAWVEPFVLQGFWPFLLSSGGVIWSVVAVLLGLVAAGLILYVYLADAVPKPFCGLKLPTFPGVKEEYYYWGVFAAAACLSGVMLLSCVLSFSSGFGGNAFNWAASEVGQILEGVQTSVTDVDGVSTTAEKVTADLQNLYKVCPPSIEQMLGSSVTRVKGDISKASEEAELAVKALKDFPGLLQHGVDELRGLSTWLPIIAGLSLATVLVCCGAAWLQLLSSQNATVNKRLTRKLSPTTLALLLPCCVAASTLILCVAACAEYATASTVTGFCRDDGPDAKVLQFAEQTAGKTSSAYSLTEHYLTGTVDNPATDHLELAKQSVLASVHWITEYKTVLQQTCPKWNSQSVFDDLKLLEQKLNATEAVLEPEALYGHYQQATHVAACTGGSTGLATLATEQIFLGAFFLPVFCLATTWLSDFASKGGAYEKLGQGKADGQSSDDESKHEELNSLYYVVYAISVVIFAVGLWMYLVPQPGMVRPTIGTLLFCTGVFLMMNSDLIVTYFRLHEQVEKFKANNDDYQKNLDKQAQEVRTLQTAAKGFEEIERKFGGSMERAIKEVRTMQTTARSQMAMTINKMVKLYLDTDGDRKISEKELEEATQTMADIFGAMIKGLRNERLPKMLEGIRGHKSFLKDKSLSLDAFSKAFEITLFVPDPKQVVQAVRGTIDDWEKKAADRAARRNRSP</sequence>
<comment type="caution">
    <text evidence="1">The sequence shown here is derived from an EMBL/GenBank/DDBJ whole genome shotgun (WGS) entry which is preliminary data.</text>
</comment>
<gene>
    <name evidence="1" type="ORF">SCF082_LOCUS15750</name>
</gene>
<dbReference type="PROSITE" id="PS00018">
    <property type="entry name" value="EF_HAND_1"/>
    <property type="match status" value="1"/>
</dbReference>
<dbReference type="CDD" id="cd16649">
    <property type="entry name" value="mRING-HC-C3HC5_CGRF1-like"/>
    <property type="match status" value="1"/>
</dbReference>
<dbReference type="SUPFAM" id="SSF57850">
    <property type="entry name" value="RING/U-box"/>
    <property type="match status" value="1"/>
</dbReference>
<reference evidence="1 2" key="1">
    <citation type="submission" date="2024-02" db="EMBL/GenBank/DDBJ databases">
        <authorList>
            <person name="Chen Y."/>
            <person name="Shah S."/>
            <person name="Dougan E. K."/>
            <person name="Thang M."/>
            <person name="Chan C."/>
        </authorList>
    </citation>
    <scope>NUCLEOTIDE SEQUENCE [LARGE SCALE GENOMIC DNA]</scope>
</reference>
<accession>A0ABP0K6F3</accession>
<name>A0ABP0K6F3_9DINO</name>
<dbReference type="InterPro" id="IPR045194">
    <property type="entry name" value="MGRN1/RNF157-like"/>
</dbReference>
<dbReference type="Proteomes" id="UP001642464">
    <property type="component" value="Unassembled WGS sequence"/>
</dbReference>
<dbReference type="PANTHER" id="PTHR22996">
    <property type="entry name" value="MAHOGUNIN"/>
    <property type="match status" value="1"/>
</dbReference>
<dbReference type="Pfam" id="PF13920">
    <property type="entry name" value="zf-C3HC4_3"/>
    <property type="match status" value="1"/>
</dbReference>
<keyword evidence="2" id="KW-1185">Reference proteome</keyword>